<proteinExistence type="predicted"/>
<dbReference type="InterPro" id="IPR009772">
    <property type="entry name" value="CDC123"/>
</dbReference>
<dbReference type="EMBL" id="KN832980">
    <property type="protein sequence ID" value="KIM87014.1"/>
    <property type="molecule type" value="Genomic_DNA"/>
</dbReference>
<reference evidence="2 3" key="1">
    <citation type="submission" date="2014-04" db="EMBL/GenBank/DDBJ databases">
        <authorList>
            <consortium name="DOE Joint Genome Institute"/>
            <person name="Kuo A."/>
            <person name="Tarkka M."/>
            <person name="Buscot F."/>
            <person name="Kohler A."/>
            <person name="Nagy L.G."/>
            <person name="Floudas D."/>
            <person name="Copeland A."/>
            <person name="Barry K.W."/>
            <person name="Cichocki N."/>
            <person name="Veneault-Fourrey C."/>
            <person name="LaButti K."/>
            <person name="Lindquist E.A."/>
            <person name="Lipzen A."/>
            <person name="Lundell T."/>
            <person name="Morin E."/>
            <person name="Murat C."/>
            <person name="Sun H."/>
            <person name="Tunlid A."/>
            <person name="Henrissat B."/>
            <person name="Grigoriev I.V."/>
            <person name="Hibbett D.S."/>
            <person name="Martin F."/>
            <person name="Nordberg H.P."/>
            <person name="Cantor M.N."/>
            <person name="Hua S.X."/>
        </authorList>
    </citation>
    <scope>NUCLEOTIDE SEQUENCE [LARGE SCALE GENOMIC DNA]</scope>
    <source>
        <strain evidence="2 3">F 1598</strain>
    </source>
</reference>
<dbReference type="AlphaFoldDB" id="A0A0C3G5A6"/>
<evidence type="ECO:0000313" key="2">
    <source>
        <dbReference type="EMBL" id="KIM87014.1"/>
    </source>
</evidence>
<dbReference type="InParanoid" id="A0A0C3G5A6"/>
<dbReference type="OrthoDB" id="360540at2759"/>
<accession>A0A0C3G5A6</accession>
<reference evidence="3" key="2">
    <citation type="submission" date="2015-01" db="EMBL/GenBank/DDBJ databases">
        <title>Evolutionary Origins and Diversification of the Mycorrhizal Mutualists.</title>
        <authorList>
            <consortium name="DOE Joint Genome Institute"/>
            <consortium name="Mycorrhizal Genomics Consortium"/>
            <person name="Kohler A."/>
            <person name="Kuo A."/>
            <person name="Nagy L.G."/>
            <person name="Floudas D."/>
            <person name="Copeland A."/>
            <person name="Barry K.W."/>
            <person name="Cichocki N."/>
            <person name="Veneault-Fourrey C."/>
            <person name="LaButti K."/>
            <person name="Lindquist E.A."/>
            <person name="Lipzen A."/>
            <person name="Lundell T."/>
            <person name="Morin E."/>
            <person name="Murat C."/>
            <person name="Riley R."/>
            <person name="Ohm R."/>
            <person name="Sun H."/>
            <person name="Tunlid A."/>
            <person name="Henrissat B."/>
            <person name="Grigoriev I.V."/>
            <person name="Hibbett D.S."/>
            <person name="Martin F."/>
        </authorList>
    </citation>
    <scope>NUCLEOTIDE SEQUENCE [LARGE SCALE GENOMIC DNA]</scope>
    <source>
        <strain evidence="3">F 1598</strain>
    </source>
</reference>
<dbReference type="Proteomes" id="UP000054166">
    <property type="component" value="Unassembled WGS sequence"/>
</dbReference>
<evidence type="ECO:0000256" key="1">
    <source>
        <dbReference type="SAM" id="MobiDB-lite"/>
    </source>
</evidence>
<feature type="region of interest" description="Disordered" evidence="1">
    <location>
        <begin position="1"/>
        <end position="50"/>
    </location>
</feature>
<sequence>MADSQKDAMSPPPPPSLATSRLAKKWPKVVASADPTQRNESADDDEEEEVGLACQGNTRCLIGNSPRAHIRSLTGRNDSPHRAEKLHLIANEIFRNHSTHEATFRSEMGPILQKTLESFGPHGTFVKGPVQSPKDSVMKSGRWEIEYKWLLRKKPHILAAPLNDRYLQAEDEQEQNFVFREWEPVPVNAEFRLFVANGVLTAISEYMFKLYSPRVITSQHAIRTCLAAYHAKTIAPALGHLYAKYIVDVTIRGFNGSNEADWRPQVLEVNPLVALEAGFSGEALFADEKGKQILMGTTKDVDYPVIICPRD</sequence>
<protein>
    <submittedName>
        <fullName evidence="2">Uncharacterized protein</fullName>
    </submittedName>
</protein>
<name>A0A0C3G5A6_PILCF</name>
<dbReference type="HOGENOM" id="CLU_894622_0_0_1"/>
<organism evidence="2 3">
    <name type="scientific">Piloderma croceum (strain F 1598)</name>
    <dbReference type="NCBI Taxonomy" id="765440"/>
    <lineage>
        <taxon>Eukaryota</taxon>
        <taxon>Fungi</taxon>
        <taxon>Dikarya</taxon>
        <taxon>Basidiomycota</taxon>
        <taxon>Agaricomycotina</taxon>
        <taxon>Agaricomycetes</taxon>
        <taxon>Agaricomycetidae</taxon>
        <taxon>Atheliales</taxon>
        <taxon>Atheliaceae</taxon>
        <taxon>Piloderma</taxon>
    </lineage>
</organism>
<keyword evidence="3" id="KW-1185">Reference proteome</keyword>
<dbReference type="Pfam" id="PF07065">
    <property type="entry name" value="D123"/>
    <property type="match status" value="1"/>
</dbReference>
<gene>
    <name evidence="2" type="ORF">PILCRDRAFT_4251</name>
</gene>
<dbReference type="STRING" id="765440.A0A0C3G5A6"/>
<evidence type="ECO:0000313" key="3">
    <source>
        <dbReference type="Proteomes" id="UP000054166"/>
    </source>
</evidence>